<comment type="caution">
    <text evidence="1">The sequence shown here is derived from an EMBL/GenBank/DDBJ whole genome shotgun (WGS) entry which is preliminary data.</text>
</comment>
<proteinExistence type="predicted"/>
<organism evidence="1 2">
    <name type="scientific">Jiella avicenniae</name>
    <dbReference type="NCBI Taxonomy" id="2907202"/>
    <lineage>
        <taxon>Bacteria</taxon>
        <taxon>Pseudomonadati</taxon>
        <taxon>Pseudomonadota</taxon>
        <taxon>Alphaproteobacteria</taxon>
        <taxon>Hyphomicrobiales</taxon>
        <taxon>Aurantimonadaceae</taxon>
        <taxon>Jiella</taxon>
    </lineage>
</organism>
<name>A0A9X1TDI6_9HYPH</name>
<evidence type="ECO:0000313" key="2">
    <source>
        <dbReference type="Proteomes" id="UP001139035"/>
    </source>
</evidence>
<accession>A0A9X1TDI6</accession>
<dbReference type="EMBL" id="JAJUWU010000021">
    <property type="protein sequence ID" value="MCE7030163.1"/>
    <property type="molecule type" value="Genomic_DNA"/>
</dbReference>
<evidence type="ECO:0000313" key="1">
    <source>
        <dbReference type="EMBL" id="MCE7030163.1"/>
    </source>
</evidence>
<dbReference type="Proteomes" id="UP001139035">
    <property type="component" value="Unassembled WGS sequence"/>
</dbReference>
<keyword evidence="2" id="KW-1185">Reference proteome</keyword>
<dbReference type="AlphaFoldDB" id="A0A9X1TDI6"/>
<reference evidence="1" key="1">
    <citation type="submission" date="2022-01" db="EMBL/GenBank/DDBJ databases">
        <title>Jiella avicenniae sp. nov., a novel endophytic bacterium isolated from bark of Avicennia marina.</title>
        <authorList>
            <person name="Tuo L."/>
        </authorList>
    </citation>
    <scope>NUCLEOTIDE SEQUENCE</scope>
    <source>
        <strain evidence="1">CBK1P-4</strain>
    </source>
</reference>
<gene>
    <name evidence="1" type="ORF">LZD57_19415</name>
</gene>
<sequence>MADFRTDPGFLDRAVTIHRADCEALARTSGPSPAETPPSPDLDEAVAAYVLAARRAYDGMRRQIGHLAGLLILAEAGGREVLAVAALSDAREKWDAIEAVLETARTPPRLDHHRESLRLAHHLIGTALSAFDQIGLRGKGAGPAISAQLNGAYRILQGIAEPRAGMTMVDFSHACCSCAQHANRR</sequence>
<protein>
    <submittedName>
        <fullName evidence="1">Uncharacterized protein</fullName>
    </submittedName>
</protein>
<dbReference type="RefSeq" id="WP_233721241.1">
    <property type="nucleotide sequence ID" value="NZ_JAJUWU010000021.1"/>
</dbReference>